<evidence type="ECO:0000313" key="3">
    <source>
        <dbReference type="Proteomes" id="UP001205843"/>
    </source>
</evidence>
<dbReference type="EMBL" id="JALJXV010000001">
    <property type="protein sequence ID" value="MCP1673270.1"/>
    <property type="molecule type" value="Genomic_DNA"/>
</dbReference>
<comment type="caution">
    <text evidence="2">The sequence shown here is derived from an EMBL/GenBank/DDBJ whole genome shotgun (WGS) entry which is preliminary data.</text>
</comment>
<dbReference type="AlphaFoldDB" id="A0AAE3G078"/>
<name>A0AAE3G078_9GAMM</name>
<protein>
    <submittedName>
        <fullName evidence="2">Uncharacterized protein</fullName>
    </submittedName>
</protein>
<reference evidence="2" key="1">
    <citation type="submission" date="2022-03" db="EMBL/GenBank/DDBJ databases">
        <title>Genomic Encyclopedia of Type Strains, Phase III (KMG-III): the genomes of soil and plant-associated and newly described type strains.</title>
        <authorList>
            <person name="Whitman W."/>
        </authorList>
    </citation>
    <scope>NUCLEOTIDE SEQUENCE</scope>
    <source>
        <strain evidence="2">ANL 6-2</strain>
    </source>
</reference>
<organism evidence="2 3">
    <name type="scientific">Natronocella acetinitrilica</name>
    <dbReference type="NCBI Taxonomy" id="414046"/>
    <lineage>
        <taxon>Bacteria</taxon>
        <taxon>Pseudomonadati</taxon>
        <taxon>Pseudomonadota</taxon>
        <taxon>Gammaproteobacteria</taxon>
        <taxon>Chromatiales</taxon>
        <taxon>Ectothiorhodospiraceae</taxon>
        <taxon>Natronocella</taxon>
    </lineage>
</organism>
<accession>A0AAE3G078</accession>
<keyword evidence="3" id="KW-1185">Reference proteome</keyword>
<gene>
    <name evidence="2" type="ORF">J2T57_000362</name>
</gene>
<evidence type="ECO:0000313" key="2">
    <source>
        <dbReference type="EMBL" id="MCP1673270.1"/>
    </source>
</evidence>
<evidence type="ECO:0000256" key="1">
    <source>
        <dbReference type="SAM" id="MobiDB-lite"/>
    </source>
</evidence>
<proteinExistence type="predicted"/>
<feature type="region of interest" description="Disordered" evidence="1">
    <location>
        <begin position="1"/>
        <end position="33"/>
    </location>
</feature>
<dbReference type="Proteomes" id="UP001205843">
    <property type="component" value="Unassembled WGS sequence"/>
</dbReference>
<sequence length="33" mass="3390">MSETVSLAPDWPSSEGAHPSDGHDSSLAHTLAV</sequence>